<organism evidence="2 3">
    <name type="scientific">Elsinoe ampelina</name>
    <dbReference type="NCBI Taxonomy" id="302913"/>
    <lineage>
        <taxon>Eukaryota</taxon>
        <taxon>Fungi</taxon>
        <taxon>Dikarya</taxon>
        <taxon>Ascomycota</taxon>
        <taxon>Pezizomycotina</taxon>
        <taxon>Dothideomycetes</taxon>
        <taxon>Dothideomycetidae</taxon>
        <taxon>Myriangiales</taxon>
        <taxon>Elsinoaceae</taxon>
        <taxon>Elsinoe</taxon>
    </lineage>
</organism>
<dbReference type="OrthoDB" id="10473486at2759"/>
<gene>
    <name evidence="2" type="ORF">BDZ85DRAFT_88609</name>
</gene>
<name>A0A6A6GI08_9PEZI</name>
<sequence>MDHFLMAMTRTHNFGMCLTRRLTTARSSHGSTTIKFACQYLSSEPRVHTHHIRSHTSPRIYPTFRPFTHDIPSRCFIPASQQARSKDSSYGTQKPCRQVGRQRKEEIILQFRSGFKKISLSAFTRHSSQRLLHHITMLGSPRSPPSPGSAKPSRVETGFHAPSRRVKLGTAQRGRTPSGGVNRMVAARYHAGIISVQQDPAPMLRSDARLSLYSVTCQPAYITSSSNMHYIPFNDRQERFLFHPRFSKRASERAGGHVSGFIHETA</sequence>
<accession>A0A6A6GI08</accession>
<dbReference type="EMBL" id="ML992504">
    <property type="protein sequence ID" value="KAF2225110.1"/>
    <property type="molecule type" value="Genomic_DNA"/>
</dbReference>
<evidence type="ECO:0000256" key="1">
    <source>
        <dbReference type="SAM" id="MobiDB-lite"/>
    </source>
</evidence>
<protein>
    <submittedName>
        <fullName evidence="2">Uncharacterized protein</fullName>
    </submittedName>
</protein>
<proteinExistence type="predicted"/>
<evidence type="ECO:0000313" key="2">
    <source>
        <dbReference type="EMBL" id="KAF2225110.1"/>
    </source>
</evidence>
<dbReference type="Proteomes" id="UP000799538">
    <property type="component" value="Unassembled WGS sequence"/>
</dbReference>
<dbReference type="AlphaFoldDB" id="A0A6A6GI08"/>
<feature type="region of interest" description="Disordered" evidence="1">
    <location>
        <begin position="138"/>
        <end position="158"/>
    </location>
</feature>
<evidence type="ECO:0000313" key="3">
    <source>
        <dbReference type="Proteomes" id="UP000799538"/>
    </source>
</evidence>
<keyword evidence="3" id="KW-1185">Reference proteome</keyword>
<reference evidence="3" key="1">
    <citation type="journal article" date="2020" name="Stud. Mycol.">
        <title>101 Dothideomycetes genomes: A test case for predicting lifestyles and emergence of pathogens.</title>
        <authorList>
            <person name="Haridas S."/>
            <person name="Albert R."/>
            <person name="Binder M."/>
            <person name="Bloem J."/>
            <person name="LaButti K."/>
            <person name="Salamov A."/>
            <person name="Andreopoulos B."/>
            <person name="Baker S."/>
            <person name="Barry K."/>
            <person name="Bills G."/>
            <person name="Bluhm B."/>
            <person name="Cannon C."/>
            <person name="Castanera R."/>
            <person name="Culley D."/>
            <person name="Daum C."/>
            <person name="Ezra D."/>
            <person name="Gonzalez J."/>
            <person name="Henrissat B."/>
            <person name="Kuo A."/>
            <person name="Liang C."/>
            <person name="Lipzen A."/>
            <person name="Lutzoni F."/>
            <person name="Magnuson J."/>
            <person name="Mondo S."/>
            <person name="Nolan M."/>
            <person name="Ohm R."/>
            <person name="Pangilinan J."/>
            <person name="Park H.-J."/>
            <person name="Ramirez L."/>
            <person name="Alfaro M."/>
            <person name="Sun H."/>
            <person name="Tritt A."/>
            <person name="Yoshinaga Y."/>
            <person name="Zwiers L.-H."/>
            <person name="Turgeon B."/>
            <person name="Goodwin S."/>
            <person name="Spatafora J."/>
            <person name="Crous P."/>
            <person name="Grigoriev I."/>
        </authorList>
    </citation>
    <scope>NUCLEOTIDE SEQUENCE [LARGE SCALE GENOMIC DNA]</scope>
    <source>
        <strain evidence="3">CECT 20119</strain>
    </source>
</reference>